<dbReference type="InParanoid" id="A0A0Q3E4Z9"/>
<evidence type="ECO:0000313" key="4">
    <source>
        <dbReference type="Proteomes" id="UP000008810"/>
    </source>
</evidence>
<proteinExistence type="predicted"/>
<keyword evidence="4" id="KW-1185">Reference proteome</keyword>
<reference evidence="2" key="2">
    <citation type="submission" date="2017-06" db="EMBL/GenBank/DDBJ databases">
        <title>WGS assembly of Brachypodium distachyon.</title>
        <authorList>
            <consortium name="The International Brachypodium Initiative"/>
            <person name="Lucas S."/>
            <person name="Harmon-Smith M."/>
            <person name="Lail K."/>
            <person name="Tice H."/>
            <person name="Grimwood J."/>
            <person name="Bruce D."/>
            <person name="Barry K."/>
            <person name="Shu S."/>
            <person name="Lindquist E."/>
            <person name="Wang M."/>
            <person name="Pitluck S."/>
            <person name="Vogel J.P."/>
            <person name="Garvin D.F."/>
            <person name="Mockler T.C."/>
            <person name="Schmutz J."/>
            <person name="Rokhsar D."/>
            <person name="Bevan M.W."/>
        </authorList>
    </citation>
    <scope>NUCLEOTIDE SEQUENCE</scope>
    <source>
        <strain evidence="2">Bd21</strain>
    </source>
</reference>
<feature type="region of interest" description="Disordered" evidence="1">
    <location>
        <begin position="141"/>
        <end position="195"/>
    </location>
</feature>
<accession>A0A0Q3E4Z9</accession>
<name>A0A0Q3E4Z9_BRADI</name>
<dbReference type="EMBL" id="CM000884">
    <property type="protein sequence ID" value="KQJ82774.1"/>
    <property type="molecule type" value="Genomic_DNA"/>
</dbReference>
<dbReference type="Proteomes" id="UP000008810">
    <property type="component" value="Chromosome 5"/>
</dbReference>
<gene>
    <name evidence="2" type="ORF">BRADI_5g10904v3</name>
</gene>
<evidence type="ECO:0000313" key="2">
    <source>
        <dbReference type="EMBL" id="KQJ82774.1"/>
    </source>
</evidence>
<evidence type="ECO:0000313" key="3">
    <source>
        <dbReference type="EnsemblPlants" id="KQJ82774"/>
    </source>
</evidence>
<reference evidence="3" key="3">
    <citation type="submission" date="2018-08" db="UniProtKB">
        <authorList>
            <consortium name="EnsemblPlants"/>
        </authorList>
    </citation>
    <scope>IDENTIFICATION</scope>
    <source>
        <strain evidence="3">cv. Bd21</strain>
    </source>
</reference>
<dbReference type="AlphaFoldDB" id="A0A0Q3E4Z9"/>
<reference evidence="2 3" key="1">
    <citation type="journal article" date="2010" name="Nature">
        <title>Genome sequencing and analysis of the model grass Brachypodium distachyon.</title>
        <authorList>
            <consortium name="International Brachypodium Initiative"/>
        </authorList>
    </citation>
    <scope>NUCLEOTIDE SEQUENCE [LARGE SCALE GENOMIC DNA]</scope>
    <source>
        <strain evidence="2 3">Bd21</strain>
    </source>
</reference>
<feature type="compositionally biased region" description="Polar residues" evidence="1">
    <location>
        <begin position="164"/>
        <end position="175"/>
    </location>
</feature>
<evidence type="ECO:0000256" key="1">
    <source>
        <dbReference type="SAM" id="MobiDB-lite"/>
    </source>
</evidence>
<organism evidence="2">
    <name type="scientific">Brachypodium distachyon</name>
    <name type="common">Purple false brome</name>
    <name type="synonym">Trachynia distachya</name>
    <dbReference type="NCBI Taxonomy" id="15368"/>
    <lineage>
        <taxon>Eukaryota</taxon>
        <taxon>Viridiplantae</taxon>
        <taxon>Streptophyta</taxon>
        <taxon>Embryophyta</taxon>
        <taxon>Tracheophyta</taxon>
        <taxon>Spermatophyta</taxon>
        <taxon>Magnoliopsida</taxon>
        <taxon>Liliopsida</taxon>
        <taxon>Poales</taxon>
        <taxon>Poaceae</taxon>
        <taxon>BOP clade</taxon>
        <taxon>Pooideae</taxon>
        <taxon>Stipodae</taxon>
        <taxon>Brachypodieae</taxon>
        <taxon>Brachypodium</taxon>
    </lineage>
</organism>
<dbReference type="EnsemblPlants" id="KQJ82774">
    <property type="protein sequence ID" value="KQJ82774"/>
    <property type="gene ID" value="BRADI_5g10904v3"/>
</dbReference>
<feature type="compositionally biased region" description="Gly residues" evidence="1">
    <location>
        <begin position="35"/>
        <end position="50"/>
    </location>
</feature>
<sequence>MATVGDSGGAVPVPPTCSFAEAVMQQGGDWRGGERGGPGGRGRGGLGGWDGAWRGQPQPPGPMPYQLEQFGGDGFGQGIPGQALHPDPRGAAYGTFPPPEFHGYQGASYVGNPQTGGFVGHGGPGGGVQSIPQFSGFGGGRGNSDGFGRGNFNQQQGPARSADSVDSAQASNGYVQSGVGGNAQGMSDAGSGQIGRGTVNTSVPILPNSKICYRCDGAGHGVKEWKTILFCDICAKDSHLTSKCERSSMSQRGGECDQF</sequence>
<dbReference type="Gramene" id="KQJ82774">
    <property type="protein sequence ID" value="KQJ82774"/>
    <property type="gene ID" value="BRADI_5g10904v3"/>
</dbReference>
<evidence type="ECO:0008006" key="5">
    <source>
        <dbReference type="Google" id="ProtNLM"/>
    </source>
</evidence>
<protein>
    <recommendedName>
        <fullName evidence="5">CCHC-type domain-containing protein</fullName>
    </recommendedName>
</protein>
<dbReference type="PANTHER" id="PTHR33170:SF34">
    <property type="entry name" value="OS05G0102200 PROTEIN"/>
    <property type="match status" value="1"/>
</dbReference>
<dbReference type="PANTHER" id="PTHR33170">
    <property type="entry name" value="DUF4283 DOMAIN-CONTAINING PROTEIN-RELATED"/>
    <property type="match status" value="1"/>
</dbReference>
<feature type="region of interest" description="Disordered" evidence="1">
    <location>
        <begin position="27"/>
        <end position="62"/>
    </location>
</feature>